<name>A0AAV0AMD1_PHAPC</name>
<gene>
    <name evidence="2" type="ORF">PPACK8108_LOCUS3147</name>
</gene>
<proteinExistence type="predicted"/>
<dbReference type="Proteomes" id="UP001153365">
    <property type="component" value="Unassembled WGS sequence"/>
</dbReference>
<dbReference type="EMBL" id="CALTRL010000553">
    <property type="protein sequence ID" value="CAH7668624.1"/>
    <property type="molecule type" value="Genomic_DNA"/>
</dbReference>
<sequence>YSDDYYNPNAYDSDLYGPYYRVEDDYYGAYGDLLQYEEQLRLAADLDESERLRRWRDRLEFEELAESERTRRYELMAEEERLRLGLIGSSWWARRYGHRYSPTSVHGIGGGWKNHYGNRLRRWGSSRLPLSSTLASRFEKIWYHPSSASGRRRLSNVGVGSNLDRLTRELVRLDEELRVVREEARIRELKIEQERRRIEEEIMIERRRAESIYRIQKVQQEQAEQEIINRNRLEQDLYRDELRRYETDRARVEIERARLENQIARTEAASNLQSQEEELRLRRELDRLGSGMLYNTY</sequence>
<reference evidence="2" key="1">
    <citation type="submission" date="2022-06" db="EMBL/GenBank/DDBJ databases">
        <authorList>
            <consortium name="SYNGENTA / RWTH Aachen University"/>
        </authorList>
    </citation>
    <scope>NUCLEOTIDE SEQUENCE</scope>
</reference>
<evidence type="ECO:0000313" key="3">
    <source>
        <dbReference type="Proteomes" id="UP001153365"/>
    </source>
</evidence>
<keyword evidence="1" id="KW-0175">Coiled coil</keyword>
<comment type="caution">
    <text evidence="2">The sequence shown here is derived from an EMBL/GenBank/DDBJ whole genome shotgun (WGS) entry which is preliminary data.</text>
</comment>
<evidence type="ECO:0000256" key="1">
    <source>
        <dbReference type="SAM" id="Coils"/>
    </source>
</evidence>
<dbReference type="AlphaFoldDB" id="A0AAV0AMD1"/>
<feature type="coiled-coil region" evidence="1">
    <location>
        <begin position="235"/>
        <end position="276"/>
    </location>
</feature>
<feature type="coiled-coil region" evidence="1">
    <location>
        <begin position="163"/>
        <end position="201"/>
    </location>
</feature>
<evidence type="ECO:0000313" key="2">
    <source>
        <dbReference type="EMBL" id="CAH7668624.1"/>
    </source>
</evidence>
<keyword evidence="3" id="KW-1185">Reference proteome</keyword>
<feature type="non-terminal residue" evidence="2">
    <location>
        <position position="1"/>
    </location>
</feature>
<accession>A0AAV0AMD1</accession>
<organism evidence="2 3">
    <name type="scientific">Phakopsora pachyrhizi</name>
    <name type="common">Asian soybean rust disease fungus</name>
    <dbReference type="NCBI Taxonomy" id="170000"/>
    <lineage>
        <taxon>Eukaryota</taxon>
        <taxon>Fungi</taxon>
        <taxon>Dikarya</taxon>
        <taxon>Basidiomycota</taxon>
        <taxon>Pucciniomycotina</taxon>
        <taxon>Pucciniomycetes</taxon>
        <taxon>Pucciniales</taxon>
        <taxon>Phakopsoraceae</taxon>
        <taxon>Phakopsora</taxon>
    </lineage>
</organism>
<protein>
    <submittedName>
        <fullName evidence="2">Uncharacterized protein</fullName>
    </submittedName>
</protein>